<accession>A0ABQ5H866</accession>
<name>A0ABQ5H866_9ASTR</name>
<gene>
    <name evidence="1" type="ORF">Tco_1058366</name>
</gene>
<comment type="caution">
    <text evidence="1">The sequence shown here is derived from an EMBL/GenBank/DDBJ whole genome shotgun (WGS) entry which is preliminary data.</text>
</comment>
<organism evidence="1 2">
    <name type="scientific">Tanacetum coccineum</name>
    <dbReference type="NCBI Taxonomy" id="301880"/>
    <lineage>
        <taxon>Eukaryota</taxon>
        <taxon>Viridiplantae</taxon>
        <taxon>Streptophyta</taxon>
        <taxon>Embryophyta</taxon>
        <taxon>Tracheophyta</taxon>
        <taxon>Spermatophyta</taxon>
        <taxon>Magnoliopsida</taxon>
        <taxon>eudicotyledons</taxon>
        <taxon>Gunneridae</taxon>
        <taxon>Pentapetalae</taxon>
        <taxon>asterids</taxon>
        <taxon>campanulids</taxon>
        <taxon>Asterales</taxon>
        <taxon>Asteraceae</taxon>
        <taxon>Asteroideae</taxon>
        <taxon>Anthemideae</taxon>
        <taxon>Anthemidinae</taxon>
        <taxon>Tanacetum</taxon>
    </lineage>
</organism>
<evidence type="ECO:0000313" key="2">
    <source>
        <dbReference type="Proteomes" id="UP001151760"/>
    </source>
</evidence>
<dbReference type="EMBL" id="BQNB010019317">
    <property type="protein sequence ID" value="GJT84024.1"/>
    <property type="molecule type" value="Genomic_DNA"/>
</dbReference>
<keyword evidence="2" id="KW-1185">Reference proteome</keyword>
<protein>
    <submittedName>
        <fullName evidence="1">Uncharacterized protein</fullName>
    </submittedName>
</protein>
<reference evidence="1" key="1">
    <citation type="journal article" date="2022" name="Int. J. Mol. Sci.">
        <title>Draft Genome of Tanacetum Coccineum: Genomic Comparison of Closely Related Tanacetum-Family Plants.</title>
        <authorList>
            <person name="Yamashiro T."/>
            <person name="Shiraishi A."/>
            <person name="Nakayama K."/>
            <person name="Satake H."/>
        </authorList>
    </citation>
    <scope>NUCLEOTIDE SEQUENCE</scope>
</reference>
<evidence type="ECO:0000313" key="1">
    <source>
        <dbReference type="EMBL" id="GJT84024.1"/>
    </source>
</evidence>
<proteinExistence type="predicted"/>
<sequence>MSGIDFINLDDDQLCGQQRFNFMRLRNSNSIANGHEVDGGSIPGHTLAFQGSGERRELPRADVQTVGIGGNVRARLSTESHDMLDTTMVPLSRVFDCFSNMRLNGFRSDYMCHAGDRQPTKDQQIQTTAVGNAAPIIHHMLVTIVNEGGCVRTNPLITASLEESFYSHAICTQGVVGHVASSSTIAPVSHAYLCLIVTDCVIRPEIIPFPNSRLKMRIRVTYGEIIQILLVVCPNTMKVFGFLKMTFHHALDVLSVKVAEVKYLMWLIVSAANECSTLGTQQTVESGRLQTAMSDASSSIRHTPRRSSIHGETPSYIDLGDCNQQCRHCGCLFWYNERLKNNDYGRRAEYHLCCGGGKIYMPPTPDPPLFIQ</sequence>
<reference evidence="1" key="2">
    <citation type="submission" date="2022-01" db="EMBL/GenBank/DDBJ databases">
        <authorList>
            <person name="Yamashiro T."/>
            <person name="Shiraishi A."/>
            <person name="Satake H."/>
            <person name="Nakayama K."/>
        </authorList>
    </citation>
    <scope>NUCLEOTIDE SEQUENCE</scope>
</reference>
<dbReference type="Proteomes" id="UP001151760">
    <property type="component" value="Unassembled WGS sequence"/>
</dbReference>